<keyword evidence="9 16" id="KW-0378">Hydrolase</keyword>
<evidence type="ECO:0000256" key="4">
    <source>
        <dbReference type="ARBA" id="ARBA00022679"/>
    </source>
</evidence>
<organism evidence="21 22">
    <name type="scientific">Candidatus Polarisedimenticola svalbardensis</name>
    <dbReference type="NCBI Taxonomy" id="2886004"/>
    <lineage>
        <taxon>Bacteria</taxon>
        <taxon>Pseudomonadati</taxon>
        <taxon>Acidobacteriota</taxon>
        <taxon>Candidatus Polarisedimenticolia</taxon>
        <taxon>Candidatus Polarisedimenticolales</taxon>
        <taxon>Candidatus Polarisedimenticolaceae</taxon>
        <taxon>Candidatus Polarisedimenticola</taxon>
    </lineage>
</organism>
<keyword evidence="10 16" id="KW-0269">Exonuclease</keyword>
<dbReference type="InterPro" id="IPR002298">
    <property type="entry name" value="DNA_polymerase_A"/>
</dbReference>
<evidence type="ECO:0000256" key="12">
    <source>
        <dbReference type="ARBA" id="ARBA00023125"/>
    </source>
</evidence>
<evidence type="ECO:0000259" key="18">
    <source>
        <dbReference type="SMART" id="SM00474"/>
    </source>
</evidence>
<evidence type="ECO:0000256" key="6">
    <source>
        <dbReference type="ARBA" id="ARBA00022705"/>
    </source>
</evidence>
<evidence type="ECO:0000259" key="20">
    <source>
        <dbReference type="SMART" id="SM00482"/>
    </source>
</evidence>
<feature type="domain" description="DNA-directed DNA polymerase family A palm" evidence="20">
    <location>
        <begin position="766"/>
        <end position="973"/>
    </location>
</feature>
<dbReference type="Pfam" id="PF01612">
    <property type="entry name" value="DNA_pol_A_exo1"/>
    <property type="match status" value="1"/>
</dbReference>
<dbReference type="GO" id="GO:0006261">
    <property type="term" value="P:DNA-templated DNA replication"/>
    <property type="evidence" value="ECO:0007669"/>
    <property type="project" value="UniProtKB-UniRule"/>
</dbReference>
<sequence length="1009" mass="111158">MVGSQKPRTLYLVDGTAQVFRAFFAIRGLSNADGLPTNAVYGFAAMLLKLIREEEPDYLAVAFDLPGKTFRHHRFPDYKANRPEPPEDLNRQFPYARDVCRVLNIPILEEELFEADDLIATAARVGSEAGLQVVIVASDKDMMQLVDEQVTFLNPGKNKRLDPGGVEETFGVPPERVRDVQGLMGDTVDNIPGVPGVGEKTALHMVRTYGSLSQVLDRAERFVTAWDARDRVVEAIDRGLKGETVEPETAALCCSALDHLLELEPEGDMRDRLVAARAAAEAVAKLPGQTLTTDTKKAAREAKKTLKALDPKSARRQWYATWENRELALLCMELATLDTDAPMAVGLEEMVKAEPDRKQAAALFRGLGFKTLTEKFSDPEPEPAASETPVVSEPEPVPQPADEGQSQAAYKTVLTVERLQEAVAACAGAGAFAVDTETDGVDPMRARLVGISLSCRSGSGWYIPTGHDYLGAPEQLSLETLAEHLGPLLADPSVGKYGQNLKYDLHLLRRHGLPVHGWRLDTMVGAFILDPGRLTYKMDALSEEFLAYTPISFAEVAGEGRHRKTLNQVQVETVSRYAAEDADITFRLAAVLTERLERAGLTGLYHDLDGPLLVILAEMEARGIRIDRDQLDDMSIEISTALDLLRKAIHEAAGEPFNIDSPKQLRVILYEKLGLATKRKTAKGGLASTDAQALLDLKDTDPIAALLLEYRELTKLKGTYVDALPRLIHPETGRVHTSYHPTGAATGRLSSSDPNLQNIPARTPTGLRIRQAFVPQEGSIFLASDYSQVELRVLAHLCDDPELIAAFNAGEDIHSHTASKVFSVLPGMVTPEMRRRAKAVNFGILYGMSESRLAREQGMSRTEAKEFIKTYFQRFGRVREYIDQVRETALTEGAVRTLFGRVRYFPVLREKAGRGIKEQALRAAVNTTIQGTAADLMKMAMIRVHAALSRADLASRMLLQVHDELLLEVPQDEIAPVSLLVRTEMEGVHSLKVRLAVDQKTGSNWKEVT</sequence>
<dbReference type="InterPro" id="IPR001098">
    <property type="entry name" value="DNA-dir_DNA_pol_A_palm_dom"/>
</dbReference>
<dbReference type="PANTHER" id="PTHR10133">
    <property type="entry name" value="DNA POLYMERASE I"/>
    <property type="match status" value="1"/>
</dbReference>
<dbReference type="InterPro" id="IPR020045">
    <property type="entry name" value="DNA_polI_H3TH"/>
</dbReference>
<dbReference type="EMBL" id="JACXWD010000016">
    <property type="protein sequence ID" value="MBD3867795.1"/>
    <property type="molecule type" value="Genomic_DNA"/>
</dbReference>
<feature type="region of interest" description="Disordered" evidence="17">
    <location>
        <begin position="374"/>
        <end position="405"/>
    </location>
</feature>
<dbReference type="PROSITE" id="PS00447">
    <property type="entry name" value="DNA_POLYMERASE_A"/>
    <property type="match status" value="1"/>
</dbReference>
<evidence type="ECO:0000256" key="11">
    <source>
        <dbReference type="ARBA" id="ARBA00022932"/>
    </source>
</evidence>
<dbReference type="GO" id="GO:0008408">
    <property type="term" value="F:3'-5' exonuclease activity"/>
    <property type="evidence" value="ECO:0007669"/>
    <property type="project" value="UniProtKB-UniRule"/>
</dbReference>
<dbReference type="Gene3D" id="1.10.150.20">
    <property type="entry name" value="5' to 3' exonuclease, C-terminal subdomain"/>
    <property type="match status" value="2"/>
</dbReference>
<dbReference type="CDD" id="cd09859">
    <property type="entry name" value="PIN_53EXO"/>
    <property type="match status" value="1"/>
</dbReference>
<keyword evidence="4 16" id="KW-0808">Transferase</keyword>
<dbReference type="Proteomes" id="UP000648239">
    <property type="component" value="Unassembled WGS sequence"/>
</dbReference>
<dbReference type="GO" id="GO:0006302">
    <property type="term" value="P:double-strand break repair"/>
    <property type="evidence" value="ECO:0007669"/>
    <property type="project" value="TreeGrafter"/>
</dbReference>
<dbReference type="SMART" id="SM00474">
    <property type="entry name" value="35EXOc"/>
    <property type="match status" value="1"/>
</dbReference>
<feature type="domain" description="5'-3' exonuclease" evidence="19">
    <location>
        <begin position="5"/>
        <end position="353"/>
    </location>
</feature>
<evidence type="ECO:0000313" key="21">
    <source>
        <dbReference type="EMBL" id="MBD3867795.1"/>
    </source>
</evidence>
<evidence type="ECO:0000256" key="10">
    <source>
        <dbReference type="ARBA" id="ARBA00022839"/>
    </source>
</evidence>
<accession>A0A8J6XYS8</accession>
<dbReference type="FunFam" id="3.40.50.1010:FF:000001">
    <property type="entry name" value="DNA polymerase I"/>
    <property type="match status" value="1"/>
</dbReference>
<dbReference type="InterPro" id="IPR019760">
    <property type="entry name" value="DNA-dir_DNA_pol_A_CS"/>
</dbReference>
<evidence type="ECO:0000256" key="9">
    <source>
        <dbReference type="ARBA" id="ARBA00022801"/>
    </source>
</evidence>
<evidence type="ECO:0000256" key="1">
    <source>
        <dbReference type="ARBA" id="ARBA00007705"/>
    </source>
</evidence>
<dbReference type="SUPFAM" id="SSF53098">
    <property type="entry name" value="Ribonuclease H-like"/>
    <property type="match status" value="1"/>
</dbReference>
<evidence type="ECO:0000256" key="16">
    <source>
        <dbReference type="RuleBase" id="RU004460"/>
    </source>
</evidence>
<dbReference type="InterPro" id="IPR043502">
    <property type="entry name" value="DNA/RNA_pol_sf"/>
</dbReference>
<dbReference type="InterPro" id="IPR020046">
    <property type="entry name" value="5-3_exonucl_a-hlix_arch_N"/>
</dbReference>
<dbReference type="AlphaFoldDB" id="A0A8J6XYS8"/>
<dbReference type="FunFam" id="1.10.150.20:FF:000002">
    <property type="entry name" value="DNA polymerase I"/>
    <property type="match status" value="1"/>
</dbReference>
<dbReference type="Pfam" id="PF02739">
    <property type="entry name" value="5_3_exonuc_N"/>
    <property type="match status" value="1"/>
</dbReference>
<dbReference type="SMART" id="SM00482">
    <property type="entry name" value="POLAc"/>
    <property type="match status" value="1"/>
</dbReference>
<dbReference type="CDD" id="cd09898">
    <property type="entry name" value="H3TH_53EXO"/>
    <property type="match status" value="1"/>
</dbReference>
<evidence type="ECO:0000259" key="19">
    <source>
        <dbReference type="SMART" id="SM00475"/>
    </source>
</evidence>
<dbReference type="InterPro" id="IPR008918">
    <property type="entry name" value="HhH2"/>
</dbReference>
<comment type="function">
    <text evidence="16">In addition to polymerase activity, this DNA polymerase exhibits 3'-5' and 5'-3' exonuclease activity.</text>
</comment>
<dbReference type="PANTHER" id="PTHR10133:SF27">
    <property type="entry name" value="DNA POLYMERASE NU"/>
    <property type="match status" value="1"/>
</dbReference>
<evidence type="ECO:0000256" key="7">
    <source>
        <dbReference type="ARBA" id="ARBA00022722"/>
    </source>
</evidence>
<evidence type="ECO:0000313" key="22">
    <source>
        <dbReference type="Proteomes" id="UP000648239"/>
    </source>
</evidence>
<dbReference type="EC" id="2.7.7.7" evidence="2 15"/>
<dbReference type="SUPFAM" id="SSF47807">
    <property type="entry name" value="5' to 3' exonuclease, C-terminal subdomain"/>
    <property type="match status" value="1"/>
</dbReference>
<dbReference type="InterPro" id="IPR036397">
    <property type="entry name" value="RNaseH_sf"/>
</dbReference>
<dbReference type="GO" id="GO:0003887">
    <property type="term" value="F:DNA-directed DNA polymerase activity"/>
    <property type="evidence" value="ECO:0007669"/>
    <property type="project" value="UniProtKB-UniRule"/>
</dbReference>
<dbReference type="CDD" id="cd08637">
    <property type="entry name" value="DNA_pol_A_pol_I_C"/>
    <property type="match status" value="1"/>
</dbReference>
<protein>
    <recommendedName>
        <fullName evidence="3 15">DNA polymerase I</fullName>
        <ecNumber evidence="2 15">2.7.7.7</ecNumber>
    </recommendedName>
</protein>
<dbReference type="GO" id="GO:0003677">
    <property type="term" value="F:DNA binding"/>
    <property type="evidence" value="ECO:0007669"/>
    <property type="project" value="UniProtKB-UniRule"/>
</dbReference>
<dbReference type="SMART" id="SM00279">
    <property type="entry name" value="HhH2"/>
    <property type="match status" value="1"/>
</dbReference>
<dbReference type="InterPro" id="IPR018320">
    <property type="entry name" value="DNA_polymerase_1"/>
</dbReference>
<evidence type="ECO:0000256" key="13">
    <source>
        <dbReference type="ARBA" id="ARBA00023204"/>
    </source>
</evidence>
<keyword evidence="7" id="KW-0540">Nuclease</keyword>
<feature type="domain" description="3'-5' exonuclease" evidence="18">
    <location>
        <begin position="410"/>
        <end position="597"/>
    </location>
</feature>
<evidence type="ECO:0000256" key="3">
    <source>
        <dbReference type="ARBA" id="ARBA00020311"/>
    </source>
</evidence>
<evidence type="ECO:0000256" key="8">
    <source>
        <dbReference type="ARBA" id="ARBA00022763"/>
    </source>
</evidence>
<keyword evidence="12 16" id="KW-0238">DNA-binding</keyword>
<evidence type="ECO:0000256" key="5">
    <source>
        <dbReference type="ARBA" id="ARBA00022695"/>
    </source>
</evidence>
<dbReference type="Gene3D" id="3.40.50.1010">
    <property type="entry name" value="5'-nuclease"/>
    <property type="match status" value="1"/>
</dbReference>
<keyword evidence="5 16" id="KW-0548">Nucleotidyltransferase</keyword>
<evidence type="ECO:0000256" key="15">
    <source>
        <dbReference type="NCBIfam" id="TIGR00593"/>
    </source>
</evidence>
<name>A0A8J6XYS8_9BACT</name>
<dbReference type="Gene3D" id="3.30.70.370">
    <property type="match status" value="1"/>
</dbReference>
<dbReference type="InterPro" id="IPR036279">
    <property type="entry name" value="5-3_exonuclease_C_sf"/>
</dbReference>
<dbReference type="NCBIfam" id="NF004397">
    <property type="entry name" value="PRK05755.1"/>
    <property type="match status" value="1"/>
</dbReference>
<dbReference type="Gene3D" id="1.20.1060.10">
    <property type="entry name" value="Taq DNA Polymerase, Chain T, domain 4"/>
    <property type="match status" value="1"/>
</dbReference>
<dbReference type="SMART" id="SM00475">
    <property type="entry name" value="53EXOc"/>
    <property type="match status" value="1"/>
</dbReference>
<evidence type="ECO:0000256" key="17">
    <source>
        <dbReference type="SAM" id="MobiDB-lite"/>
    </source>
</evidence>
<dbReference type="Pfam" id="PF01367">
    <property type="entry name" value="5_3_exonuc"/>
    <property type="match status" value="1"/>
</dbReference>
<dbReference type="InterPro" id="IPR029060">
    <property type="entry name" value="PIN-like_dom_sf"/>
</dbReference>
<keyword evidence="11 16" id="KW-0239">DNA-directed DNA polymerase</keyword>
<dbReference type="FunFam" id="1.20.1060.10:FF:000001">
    <property type="entry name" value="DNA polymerase I"/>
    <property type="match status" value="1"/>
</dbReference>
<dbReference type="Pfam" id="PF00476">
    <property type="entry name" value="DNA_pol_A"/>
    <property type="match status" value="1"/>
</dbReference>
<gene>
    <name evidence="16 21" type="primary">polA</name>
    <name evidence="21" type="ORF">IFK94_06710</name>
</gene>
<keyword evidence="8 16" id="KW-0227">DNA damage</keyword>
<dbReference type="InterPro" id="IPR002562">
    <property type="entry name" value="3'-5'_exonuclease_dom"/>
</dbReference>
<dbReference type="CDD" id="cd06139">
    <property type="entry name" value="DNA_polA_I_Ecoli_like_exo"/>
    <property type="match status" value="1"/>
</dbReference>
<dbReference type="NCBIfam" id="TIGR00593">
    <property type="entry name" value="pola"/>
    <property type="match status" value="1"/>
</dbReference>
<dbReference type="InterPro" id="IPR002421">
    <property type="entry name" value="5-3_exonuclease"/>
</dbReference>
<comment type="similarity">
    <text evidence="1 16">Belongs to the DNA polymerase type-A family.</text>
</comment>
<keyword evidence="13 16" id="KW-0234">DNA repair</keyword>
<dbReference type="InterPro" id="IPR012337">
    <property type="entry name" value="RNaseH-like_sf"/>
</dbReference>
<reference evidence="21 22" key="1">
    <citation type="submission" date="2020-08" db="EMBL/GenBank/DDBJ databases">
        <title>Acidobacteriota in marine sediments use diverse sulfur dissimilation pathways.</title>
        <authorList>
            <person name="Wasmund K."/>
        </authorList>
    </citation>
    <scope>NUCLEOTIDE SEQUENCE [LARGE SCALE GENOMIC DNA]</scope>
    <source>
        <strain evidence="21">MAG AM4</strain>
    </source>
</reference>
<dbReference type="PRINTS" id="PR00868">
    <property type="entry name" value="DNAPOLI"/>
</dbReference>
<dbReference type="SUPFAM" id="SSF56672">
    <property type="entry name" value="DNA/RNA polymerases"/>
    <property type="match status" value="1"/>
</dbReference>
<keyword evidence="6 16" id="KW-0235">DNA replication</keyword>
<dbReference type="GO" id="GO:0008409">
    <property type="term" value="F:5'-3' exonuclease activity"/>
    <property type="evidence" value="ECO:0007669"/>
    <property type="project" value="UniProtKB-UniRule"/>
</dbReference>
<proteinExistence type="inferred from homology"/>
<dbReference type="SUPFAM" id="SSF88723">
    <property type="entry name" value="PIN domain-like"/>
    <property type="match status" value="1"/>
</dbReference>
<comment type="caution">
    <text evidence="21">The sequence shown here is derived from an EMBL/GenBank/DDBJ whole genome shotgun (WGS) entry which is preliminary data.</text>
</comment>
<comment type="catalytic activity">
    <reaction evidence="14 16">
        <text>DNA(n) + a 2'-deoxyribonucleoside 5'-triphosphate = DNA(n+1) + diphosphate</text>
        <dbReference type="Rhea" id="RHEA:22508"/>
        <dbReference type="Rhea" id="RHEA-COMP:17339"/>
        <dbReference type="Rhea" id="RHEA-COMP:17340"/>
        <dbReference type="ChEBI" id="CHEBI:33019"/>
        <dbReference type="ChEBI" id="CHEBI:61560"/>
        <dbReference type="ChEBI" id="CHEBI:173112"/>
        <dbReference type="EC" id="2.7.7.7"/>
    </reaction>
</comment>
<evidence type="ECO:0000256" key="14">
    <source>
        <dbReference type="ARBA" id="ARBA00049244"/>
    </source>
</evidence>
<evidence type="ECO:0000256" key="2">
    <source>
        <dbReference type="ARBA" id="ARBA00012417"/>
    </source>
</evidence>
<dbReference type="Gene3D" id="3.30.420.10">
    <property type="entry name" value="Ribonuclease H-like superfamily/Ribonuclease H"/>
    <property type="match status" value="1"/>
</dbReference>